<evidence type="ECO:0000256" key="2">
    <source>
        <dbReference type="ARBA" id="ARBA00015192"/>
    </source>
</evidence>
<dbReference type="InterPro" id="IPR050825">
    <property type="entry name" value="RBM42_RBP45_47-like"/>
</dbReference>
<dbReference type="AlphaFoldDB" id="A0AAE0YQ04"/>
<comment type="similarity">
    <text evidence="1">Belongs to the RRM RBM42 family.</text>
</comment>
<feature type="compositionally biased region" description="Pro residues" evidence="6">
    <location>
        <begin position="202"/>
        <end position="224"/>
    </location>
</feature>
<feature type="region of interest" description="Disordered" evidence="6">
    <location>
        <begin position="300"/>
        <end position="347"/>
    </location>
</feature>
<dbReference type="EMBL" id="JAWDGP010005738">
    <property type="protein sequence ID" value="KAK3752844.1"/>
    <property type="molecule type" value="Genomic_DNA"/>
</dbReference>
<dbReference type="SMART" id="SM00360">
    <property type="entry name" value="RRM"/>
    <property type="match status" value="1"/>
</dbReference>
<feature type="compositionally biased region" description="Basic and acidic residues" evidence="6">
    <location>
        <begin position="1"/>
        <end position="12"/>
    </location>
</feature>
<dbReference type="PANTHER" id="PTHR47640">
    <property type="entry name" value="TRNA SELENOCYSTEINE 1-ASSOCIATED PROTEIN 1-RELATED-RELATED"/>
    <property type="match status" value="1"/>
</dbReference>
<feature type="compositionally biased region" description="Basic residues" evidence="6">
    <location>
        <begin position="303"/>
        <end position="313"/>
    </location>
</feature>
<feature type="compositionally biased region" description="Pro residues" evidence="6">
    <location>
        <begin position="166"/>
        <end position="176"/>
    </location>
</feature>
<feature type="compositionally biased region" description="Polar residues" evidence="6">
    <location>
        <begin position="334"/>
        <end position="345"/>
    </location>
</feature>
<reference evidence="8" key="1">
    <citation type="journal article" date="2023" name="G3 (Bethesda)">
        <title>A reference genome for the long-term kleptoplast-retaining sea slug Elysia crispata morphotype clarki.</title>
        <authorList>
            <person name="Eastman K.E."/>
            <person name="Pendleton A.L."/>
            <person name="Shaikh M.A."/>
            <person name="Suttiyut T."/>
            <person name="Ogas R."/>
            <person name="Tomko P."/>
            <person name="Gavelis G."/>
            <person name="Widhalm J.R."/>
            <person name="Wisecaver J.H."/>
        </authorList>
    </citation>
    <scope>NUCLEOTIDE SEQUENCE</scope>
    <source>
        <strain evidence="8">ECLA1</strain>
    </source>
</reference>
<feature type="domain" description="RRM" evidence="7">
    <location>
        <begin position="447"/>
        <end position="511"/>
    </location>
</feature>
<evidence type="ECO:0000256" key="1">
    <source>
        <dbReference type="ARBA" id="ARBA00007408"/>
    </source>
</evidence>
<dbReference type="Pfam" id="PF00076">
    <property type="entry name" value="RRM_1"/>
    <property type="match status" value="1"/>
</dbReference>
<dbReference type="InterPro" id="IPR035979">
    <property type="entry name" value="RBD_domain_sf"/>
</dbReference>
<dbReference type="CDD" id="cd12383">
    <property type="entry name" value="RRM_RBM42"/>
    <property type="match status" value="1"/>
</dbReference>
<keyword evidence="3 5" id="KW-0694">RNA-binding</keyword>
<gene>
    <name evidence="8" type="ORF">RRG08_007082</name>
</gene>
<evidence type="ECO:0000259" key="7">
    <source>
        <dbReference type="PROSITE" id="PS50102"/>
    </source>
</evidence>
<feature type="compositionally biased region" description="Pro residues" evidence="6">
    <location>
        <begin position="119"/>
        <end position="137"/>
    </location>
</feature>
<feature type="compositionally biased region" description="Polar residues" evidence="6">
    <location>
        <begin position="49"/>
        <end position="59"/>
    </location>
</feature>
<dbReference type="Proteomes" id="UP001283361">
    <property type="component" value="Unassembled WGS sequence"/>
</dbReference>
<evidence type="ECO:0000256" key="4">
    <source>
        <dbReference type="ARBA" id="ARBA00030574"/>
    </source>
</evidence>
<feature type="compositionally biased region" description="Acidic residues" evidence="6">
    <location>
        <begin position="13"/>
        <end position="26"/>
    </location>
</feature>
<feature type="compositionally biased region" description="Gly residues" evidence="6">
    <location>
        <begin position="28"/>
        <end position="37"/>
    </location>
</feature>
<dbReference type="InterPro" id="IPR000504">
    <property type="entry name" value="RRM_dom"/>
</dbReference>
<dbReference type="GO" id="GO:0003729">
    <property type="term" value="F:mRNA binding"/>
    <property type="evidence" value="ECO:0007669"/>
    <property type="project" value="InterPro"/>
</dbReference>
<sequence>MASSISDERLREMEEEMDRFEAEIEGPQDGGGGGVGFILGANTFDRVQAQLTAIRQDMSSAPEKGHQPQPTSQGRDSTRNQFGDEDFRHQQQPRPGQKRKHEEDDEEQYFDIDERPGRPQGPPVLAPPPPPPPPSGSAPPNAGSGQNMFAPPPPPPPEPEGMRGAAPPPPPRPAFMPPQLRHRHPRPPFPLRPPHGMMRMGPPGPPPPPGQFGGGPPRPPMMGPPMRPPMMGPHQAQQPPMHQMGGPMAGPVPPGMEPSSGQFMTHTMDGQHSTQIMAGPTVVEQQKVVYAAAPVITVEKKKEDKKKKKKKRKAAGDGEASEKSGNDSIGPAAPSQSSVATSSEGDASLTDMDVVPASAMIGGIVAASGPAQAGAAPGMMQGQMGGMMAGQVMMAAGMPGMQGAPVAPGAPPIGKKEKKKKEKKFIRLAASTTWEDPTLAEWAQDDFRMFCGDLGNEVTDETLVRAFNKYPSFLKAKVVRDRRTNKTKGYGFVSFKDPVDFTRAMREMNGE</sequence>
<evidence type="ECO:0000313" key="9">
    <source>
        <dbReference type="Proteomes" id="UP001283361"/>
    </source>
</evidence>
<name>A0AAE0YQ04_9GAST</name>
<evidence type="ECO:0000256" key="6">
    <source>
        <dbReference type="SAM" id="MobiDB-lite"/>
    </source>
</evidence>
<feature type="region of interest" description="Disordered" evidence="6">
    <location>
        <begin position="1"/>
        <end position="224"/>
    </location>
</feature>
<accession>A0AAE0YQ04</accession>
<dbReference type="SUPFAM" id="SSF54928">
    <property type="entry name" value="RNA-binding domain, RBD"/>
    <property type="match status" value="1"/>
</dbReference>
<dbReference type="Gene3D" id="3.30.70.330">
    <property type="match status" value="1"/>
</dbReference>
<dbReference type="InterPro" id="IPR034215">
    <property type="entry name" value="RBM42_RRM"/>
</dbReference>
<organism evidence="8 9">
    <name type="scientific">Elysia crispata</name>
    <name type="common">lettuce slug</name>
    <dbReference type="NCBI Taxonomy" id="231223"/>
    <lineage>
        <taxon>Eukaryota</taxon>
        <taxon>Metazoa</taxon>
        <taxon>Spiralia</taxon>
        <taxon>Lophotrochozoa</taxon>
        <taxon>Mollusca</taxon>
        <taxon>Gastropoda</taxon>
        <taxon>Heterobranchia</taxon>
        <taxon>Euthyneura</taxon>
        <taxon>Panpulmonata</taxon>
        <taxon>Sacoglossa</taxon>
        <taxon>Placobranchoidea</taxon>
        <taxon>Plakobranchidae</taxon>
        <taxon>Elysia</taxon>
    </lineage>
</organism>
<evidence type="ECO:0000313" key="8">
    <source>
        <dbReference type="EMBL" id="KAK3752844.1"/>
    </source>
</evidence>
<keyword evidence="9" id="KW-1185">Reference proteome</keyword>
<evidence type="ECO:0000256" key="3">
    <source>
        <dbReference type="ARBA" id="ARBA00022884"/>
    </source>
</evidence>
<dbReference type="PANTHER" id="PTHR47640:SF11">
    <property type="entry name" value="RNA-BINDING PROTEIN 42"/>
    <property type="match status" value="1"/>
</dbReference>
<feature type="compositionally biased region" description="Pro residues" evidence="6">
    <location>
        <begin position="150"/>
        <end position="159"/>
    </location>
</feature>
<comment type="caution">
    <text evidence="8">The sequence shown here is derived from an EMBL/GenBank/DDBJ whole genome shotgun (WGS) entry which is preliminary data.</text>
</comment>
<evidence type="ECO:0000256" key="5">
    <source>
        <dbReference type="PROSITE-ProRule" id="PRU00176"/>
    </source>
</evidence>
<feature type="compositionally biased region" description="Basic and acidic residues" evidence="6">
    <location>
        <begin position="314"/>
        <end position="325"/>
    </location>
</feature>
<feature type="compositionally biased region" description="Polar residues" evidence="6">
    <location>
        <begin position="68"/>
        <end position="81"/>
    </location>
</feature>
<proteinExistence type="inferred from homology"/>
<dbReference type="PROSITE" id="PS50102">
    <property type="entry name" value="RRM"/>
    <property type="match status" value="1"/>
</dbReference>
<protein>
    <recommendedName>
        <fullName evidence="2">RNA-binding protein 42</fullName>
    </recommendedName>
    <alternativeName>
        <fullName evidence="4">RNA-binding motif protein 42</fullName>
    </alternativeName>
</protein>
<dbReference type="InterPro" id="IPR012677">
    <property type="entry name" value="Nucleotide-bd_a/b_plait_sf"/>
</dbReference>